<reference evidence="2" key="1">
    <citation type="submission" date="2023-01" db="EMBL/GenBank/DDBJ databases">
        <title>Genome assembly of the deep-sea coral Lophelia pertusa.</title>
        <authorList>
            <person name="Herrera S."/>
            <person name="Cordes E."/>
        </authorList>
    </citation>
    <scope>NUCLEOTIDE SEQUENCE</scope>
    <source>
        <strain evidence="2">USNM1676648</strain>
        <tissue evidence="2">Polyp</tissue>
    </source>
</reference>
<feature type="region of interest" description="Disordered" evidence="1">
    <location>
        <begin position="39"/>
        <end position="72"/>
    </location>
</feature>
<dbReference type="OrthoDB" id="1939643at2759"/>
<protein>
    <submittedName>
        <fullName evidence="2">Uncharacterized protein</fullName>
    </submittedName>
</protein>
<organism evidence="2 3">
    <name type="scientific">Desmophyllum pertusum</name>
    <dbReference type="NCBI Taxonomy" id="174260"/>
    <lineage>
        <taxon>Eukaryota</taxon>
        <taxon>Metazoa</taxon>
        <taxon>Cnidaria</taxon>
        <taxon>Anthozoa</taxon>
        <taxon>Hexacorallia</taxon>
        <taxon>Scleractinia</taxon>
        <taxon>Caryophylliina</taxon>
        <taxon>Caryophylliidae</taxon>
        <taxon>Desmophyllum</taxon>
    </lineage>
</organism>
<feature type="compositionally biased region" description="Basic and acidic residues" evidence="1">
    <location>
        <begin position="671"/>
        <end position="705"/>
    </location>
</feature>
<dbReference type="AlphaFoldDB" id="A0A9W9YAV0"/>
<feature type="compositionally biased region" description="Acidic residues" evidence="1">
    <location>
        <begin position="116"/>
        <end position="129"/>
    </location>
</feature>
<keyword evidence="3" id="KW-1185">Reference proteome</keyword>
<dbReference type="Proteomes" id="UP001163046">
    <property type="component" value="Unassembled WGS sequence"/>
</dbReference>
<dbReference type="EMBL" id="MU827792">
    <property type="protein sequence ID" value="KAJ7330610.1"/>
    <property type="molecule type" value="Genomic_DNA"/>
</dbReference>
<feature type="compositionally biased region" description="Acidic residues" evidence="1">
    <location>
        <begin position="91"/>
        <end position="100"/>
    </location>
</feature>
<feature type="compositionally biased region" description="Acidic residues" evidence="1">
    <location>
        <begin position="189"/>
        <end position="207"/>
    </location>
</feature>
<evidence type="ECO:0000256" key="1">
    <source>
        <dbReference type="SAM" id="MobiDB-lite"/>
    </source>
</evidence>
<feature type="compositionally biased region" description="Basic residues" evidence="1">
    <location>
        <begin position="618"/>
        <end position="628"/>
    </location>
</feature>
<evidence type="ECO:0000313" key="3">
    <source>
        <dbReference type="Proteomes" id="UP001163046"/>
    </source>
</evidence>
<proteinExistence type="predicted"/>
<name>A0A9W9YAV0_9CNID</name>
<feature type="compositionally biased region" description="Acidic residues" evidence="1">
    <location>
        <begin position="655"/>
        <end position="670"/>
    </location>
</feature>
<gene>
    <name evidence="2" type="ORF">OS493_022225</name>
</gene>
<feature type="compositionally biased region" description="Acidic residues" evidence="1">
    <location>
        <begin position="49"/>
        <end position="63"/>
    </location>
</feature>
<feature type="compositionally biased region" description="Basic residues" evidence="1">
    <location>
        <begin position="229"/>
        <end position="241"/>
    </location>
</feature>
<feature type="region of interest" description="Disordered" evidence="1">
    <location>
        <begin position="90"/>
        <end position="241"/>
    </location>
</feature>
<accession>A0A9W9YAV0</accession>
<feature type="compositionally biased region" description="Basic and acidic residues" evidence="1">
    <location>
        <begin position="629"/>
        <end position="654"/>
    </location>
</feature>
<feature type="region of interest" description="Disordered" evidence="1">
    <location>
        <begin position="304"/>
        <end position="705"/>
    </location>
</feature>
<evidence type="ECO:0000313" key="2">
    <source>
        <dbReference type="EMBL" id="KAJ7330610.1"/>
    </source>
</evidence>
<feature type="compositionally biased region" description="Basic and acidic residues" evidence="1">
    <location>
        <begin position="586"/>
        <end position="608"/>
    </location>
</feature>
<comment type="caution">
    <text evidence="2">The sequence shown here is derived from an EMBL/GenBank/DDBJ whole genome shotgun (WGS) entry which is preliminary data.</text>
</comment>
<feature type="compositionally biased region" description="Acidic residues" evidence="1">
    <location>
        <begin position="508"/>
        <end position="518"/>
    </location>
</feature>
<sequence>MAAAKAARRNNFMHELHLPNDPFQDPLIGRRTGVPLNINARKDSHGFDNIDDYFPDSDPEEENVVPNAQSSDKDLLVGRKAVNTSLIQDSEGFENVDDDCPECHQIKESSAPGEVESADTPEGTLDESPNDTGTAIKIPASREPTPQFREQIKKRLAFTNGKSPIESEDDQVQTRNSPRHKSTEPISEQAEESDTEIDIVAVSDDESQLVGQQTSDRSPAVKSAIKTKEKAKKQPATHARKTKNCISMADQDDEVIDIEEIEDETFLTIGGNTTRMTKSVLDKSPVPTRVESFIMSESFVLEGTRHKSMSPEFGSSSDSQAEPEPKANKSKIPVRQKGLPNTKPVQQRATRGRKKWVEEELQKVESEVVQADERATRGRKKWVEEESQTVESEVVQADERATRGRKKRVENESQNVEPEVAQADEKDDEERGSPSSKQEQNKPVRRRKQQVEKAVELETVEVQNSGPEIKYIRKARSLPGTKQQQQQQQEKSTRRARKRDGKTRSVTSDEEEVDDDDKVDSASTAHEEKQGRGRKSMPNATQQLKKVPRGKKQKRDEEIVEYEAVEGNNEDSDVEKPPSRKTRTKKGVEGRKKAEESESVEERSEKADGGNPTEVSGRKTRAQRKKKNDAKLDRKDARERDIDGKRERNRKIENVESENVESEETGQETEESGKDAKVSKVNRKEKPGKGKEDNELENEAKLEAG</sequence>
<feature type="compositionally biased region" description="Acidic residues" evidence="1">
    <location>
        <begin position="558"/>
        <end position="573"/>
    </location>
</feature>
<feature type="compositionally biased region" description="Basic and acidic residues" evidence="1">
    <location>
        <begin position="355"/>
        <end position="384"/>
    </location>
</feature>